<dbReference type="InterPro" id="IPR050908">
    <property type="entry name" value="SmbC-like"/>
</dbReference>
<dbReference type="InterPro" id="IPR018060">
    <property type="entry name" value="HTH_AraC"/>
</dbReference>
<gene>
    <name evidence="5" type="ORF">F0L16_09900</name>
</gene>
<dbReference type="GO" id="GO:0043565">
    <property type="term" value="F:sequence-specific DNA binding"/>
    <property type="evidence" value="ECO:0007669"/>
    <property type="project" value="InterPro"/>
</dbReference>
<dbReference type="InterPro" id="IPR018062">
    <property type="entry name" value="HTH_AraC-typ_CS"/>
</dbReference>
<dbReference type="SMART" id="SM00871">
    <property type="entry name" value="AraC_E_bind"/>
    <property type="match status" value="1"/>
</dbReference>
<dbReference type="Pfam" id="PF12833">
    <property type="entry name" value="HTH_18"/>
    <property type="match status" value="1"/>
</dbReference>
<dbReference type="SUPFAM" id="SSF46689">
    <property type="entry name" value="Homeodomain-like"/>
    <property type="match status" value="2"/>
</dbReference>
<feature type="domain" description="HTH araC/xylS-type" evidence="4">
    <location>
        <begin position="14"/>
        <end position="113"/>
    </location>
</feature>
<dbReference type="PANTHER" id="PTHR40055">
    <property type="entry name" value="TRANSCRIPTIONAL REGULATOR YGIV-RELATED"/>
    <property type="match status" value="1"/>
</dbReference>
<dbReference type="PANTHER" id="PTHR40055:SF1">
    <property type="entry name" value="TRANSCRIPTIONAL REGULATOR YGIV-RELATED"/>
    <property type="match status" value="1"/>
</dbReference>
<dbReference type="PROSITE" id="PS01124">
    <property type="entry name" value="HTH_ARAC_FAMILY_2"/>
    <property type="match status" value="1"/>
</dbReference>
<dbReference type="Gene3D" id="3.20.80.10">
    <property type="entry name" value="Regulatory factor, effector binding domain"/>
    <property type="match status" value="1"/>
</dbReference>
<dbReference type="InterPro" id="IPR029442">
    <property type="entry name" value="GyrI-like"/>
</dbReference>
<dbReference type="SUPFAM" id="SSF55136">
    <property type="entry name" value="Probable bacterial effector-binding domain"/>
    <property type="match status" value="1"/>
</dbReference>
<dbReference type="InterPro" id="IPR009057">
    <property type="entry name" value="Homeodomain-like_sf"/>
</dbReference>
<dbReference type="PROSITE" id="PS00041">
    <property type="entry name" value="HTH_ARAC_FAMILY_1"/>
    <property type="match status" value="1"/>
</dbReference>
<organism evidence="5 6">
    <name type="scientific">Photorhabdus heterorhabditis</name>
    <dbReference type="NCBI Taxonomy" id="880156"/>
    <lineage>
        <taxon>Bacteria</taxon>
        <taxon>Pseudomonadati</taxon>
        <taxon>Pseudomonadota</taxon>
        <taxon>Gammaproteobacteria</taxon>
        <taxon>Enterobacterales</taxon>
        <taxon>Morganellaceae</taxon>
        <taxon>Photorhabdus</taxon>
    </lineage>
</organism>
<protein>
    <submittedName>
        <fullName evidence="5">AraC family transcriptional regulator</fullName>
    </submittedName>
</protein>
<keyword evidence="3" id="KW-0804">Transcription</keyword>
<evidence type="ECO:0000256" key="3">
    <source>
        <dbReference type="ARBA" id="ARBA00023163"/>
    </source>
</evidence>
<comment type="caution">
    <text evidence="5">The sequence shown here is derived from an EMBL/GenBank/DDBJ whole genome shotgun (WGS) entry which is preliminary data.</text>
</comment>
<evidence type="ECO:0000256" key="2">
    <source>
        <dbReference type="ARBA" id="ARBA00023125"/>
    </source>
</evidence>
<evidence type="ECO:0000313" key="6">
    <source>
        <dbReference type="Proteomes" id="UP000322184"/>
    </source>
</evidence>
<dbReference type="InterPro" id="IPR010499">
    <property type="entry name" value="AraC_E-bd"/>
</dbReference>
<dbReference type="InterPro" id="IPR011256">
    <property type="entry name" value="Reg_factor_effector_dom_sf"/>
</dbReference>
<dbReference type="RefSeq" id="WP_149616698.1">
    <property type="nucleotide sequence ID" value="NZ_CAWPFF010000054.1"/>
</dbReference>
<dbReference type="Pfam" id="PF06445">
    <property type="entry name" value="GyrI-like"/>
    <property type="match status" value="1"/>
</dbReference>
<reference evidence="5 6" key="1">
    <citation type="submission" date="2019-09" db="EMBL/GenBank/DDBJ databases">
        <title>Whole genome sequence of Photorhabdus heterorhabditis strain ETL (Enterobacteriales: Enterobacteriaceae) a bacterial symbiont of Heterorhabditis zealandica strain ETL (Rhabditida: Heterorhabditidae).</title>
        <authorList>
            <person name="Lulamba T.E."/>
            <person name="Serepa-Dlamini M.H."/>
        </authorList>
    </citation>
    <scope>NUCLEOTIDE SEQUENCE [LARGE SCALE GENOMIC DNA]</scope>
    <source>
        <strain evidence="5 6">ETL</strain>
    </source>
</reference>
<dbReference type="PRINTS" id="PR00032">
    <property type="entry name" value="HTHARAC"/>
</dbReference>
<name>A0A5B0WUF0_9GAMM</name>
<proteinExistence type="predicted"/>
<dbReference type="AlphaFoldDB" id="A0A5B0WUF0"/>
<dbReference type="Proteomes" id="UP000322184">
    <property type="component" value="Unassembled WGS sequence"/>
</dbReference>
<dbReference type="Gene3D" id="1.10.10.60">
    <property type="entry name" value="Homeodomain-like"/>
    <property type="match status" value="2"/>
</dbReference>
<evidence type="ECO:0000313" key="5">
    <source>
        <dbReference type="EMBL" id="KAA1189821.1"/>
    </source>
</evidence>
<accession>A0A5B0WUF0</accession>
<evidence type="ECO:0000259" key="4">
    <source>
        <dbReference type="PROSITE" id="PS01124"/>
    </source>
</evidence>
<dbReference type="EMBL" id="VTUW01000015">
    <property type="protein sequence ID" value="KAA1189821.1"/>
    <property type="molecule type" value="Genomic_DNA"/>
</dbReference>
<dbReference type="SMART" id="SM00342">
    <property type="entry name" value="HTH_ARAC"/>
    <property type="match status" value="1"/>
</dbReference>
<dbReference type="GO" id="GO:0003700">
    <property type="term" value="F:DNA-binding transcription factor activity"/>
    <property type="evidence" value="ECO:0007669"/>
    <property type="project" value="InterPro"/>
</dbReference>
<dbReference type="InterPro" id="IPR020449">
    <property type="entry name" value="Tscrpt_reg_AraC-type_HTH"/>
</dbReference>
<keyword evidence="1" id="KW-0805">Transcription regulation</keyword>
<sequence length="289" mass="33517">MHDDKIDAYVKRFDQVFGYIERHLDEPLTLERLSDVANFSRYHFHRQFGDYCGIPVGRYIQLMRLKRASYRLAFNPLEKIIDIALDAGFQNPESFSRAFKQSFGLTPSQFRKQPDWACWHQRIPEQKRTRTQTMNVKIVNFPETRVAILSHHGQSEQVNATAARFIEWRKTTGLSPVATSQTYGIAPHDPVTTKGEDFRFDICGTVEVPIQEDNLFGIRNGTIPGGRCAVVRHLGLHDSLSESARYLYRDWLPASGEELRDFPLYFHYLNFVHEVAVHELLTDIYLPLK</sequence>
<evidence type="ECO:0000256" key="1">
    <source>
        <dbReference type="ARBA" id="ARBA00023015"/>
    </source>
</evidence>
<keyword evidence="2" id="KW-0238">DNA-binding</keyword>